<proteinExistence type="predicted"/>
<dbReference type="GO" id="GO:0005739">
    <property type="term" value="C:mitochondrion"/>
    <property type="evidence" value="ECO:0007669"/>
    <property type="project" value="TreeGrafter"/>
</dbReference>
<dbReference type="PANTHER" id="PTHR42943">
    <property type="entry name" value="GLUTATHIONE S-TRANSFERASE KAPPA"/>
    <property type="match status" value="1"/>
</dbReference>
<reference evidence="2" key="1">
    <citation type="submission" date="2016-11" db="UniProtKB">
        <authorList>
            <consortium name="WormBaseParasite"/>
        </authorList>
    </citation>
    <scope>IDENTIFICATION</scope>
</reference>
<keyword evidence="1" id="KW-1185">Reference proteome</keyword>
<evidence type="ECO:0000313" key="2">
    <source>
        <dbReference type="WBParaSite" id="Hba_02121"/>
    </source>
</evidence>
<dbReference type="InterPro" id="IPR036249">
    <property type="entry name" value="Thioredoxin-like_sf"/>
</dbReference>
<dbReference type="AlphaFoldDB" id="A0A1I7WBS2"/>
<dbReference type="GO" id="GO:0004364">
    <property type="term" value="F:glutathione transferase activity"/>
    <property type="evidence" value="ECO:0007669"/>
    <property type="project" value="TreeGrafter"/>
</dbReference>
<dbReference type="GO" id="GO:0005777">
    <property type="term" value="C:peroxisome"/>
    <property type="evidence" value="ECO:0007669"/>
    <property type="project" value="TreeGrafter"/>
</dbReference>
<accession>A0A1I7WBS2</accession>
<evidence type="ECO:0000313" key="1">
    <source>
        <dbReference type="Proteomes" id="UP000095283"/>
    </source>
</evidence>
<dbReference type="Proteomes" id="UP000095283">
    <property type="component" value="Unplaced"/>
</dbReference>
<dbReference type="GO" id="GO:0004602">
    <property type="term" value="F:glutathione peroxidase activity"/>
    <property type="evidence" value="ECO:0007669"/>
    <property type="project" value="TreeGrafter"/>
</dbReference>
<organism evidence="1 2">
    <name type="scientific">Heterorhabditis bacteriophora</name>
    <name type="common">Entomopathogenic nematode worm</name>
    <dbReference type="NCBI Taxonomy" id="37862"/>
    <lineage>
        <taxon>Eukaryota</taxon>
        <taxon>Metazoa</taxon>
        <taxon>Ecdysozoa</taxon>
        <taxon>Nematoda</taxon>
        <taxon>Chromadorea</taxon>
        <taxon>Rhabditida</taxon>
        <taxon>Rhabditina</taxon>
        <taxon>Rhabditomorpha</taxon>
        <taxon>Strongyloidea</taxon>
        <taxon>Heterorhabditidae</taxon>
        <taxon>Heterorhabditis</taxon>
    </lineage>
</organism>
<sequence length="220" mass="25073">MEIKPYIGWVLHRGPLSHIIENVEFKPISNLKLKYMQKSNLKKRDKTETIDLSSVDVNYAGNPDQNTKNLVQHSAYELPDYWEKVSIHNFDGKHDSQTYRSILNEGSLLPQLFFSSINERFPDLLVPSIAHIGSRLWERGLPISRGSHLATCAREIGIEFKDSESIISRLSHRMVKYRLDKTTGEAADNGGTGSPMFTVEESSGNILVYDNIHDFQQKLL</sequence>
<dbReference type="Gene3D" id="3.40.30.10">
    <property type="entry name" value="Glutaredoxin"/>
    <property type="match status" value="1"/>
</dbReference>
<dbReference type="PANTHER" id="PTHR42943:SF1">
    <property type="entry name" value="DSBA DOMAIN-CONTAINING PROTEIN"/>
    <property type="match status" value="1"/>
</dbReference>
<dbReference type="WBParaSite" id="Hba_02121">
    <property type="protein sequence ID" value="Hba_02121"/>
    <property type="gene ID" value="Hba_02121"/>
</dbReference>
<dbReference type="InterPro" id="IPR051924">
    <property type="entry name" value="GST_Kappa/NadH"/>
</dbReference>
<dbReference type="GO" id="GO:0006749">
    <property type="term" value="P:glutathione metabolic process"/>
    <property type="evidence" value="ECO:0007669"/>
    <property type="project" value="TreeGrafter"/>
</dbReference>
<name>A0A1I7WBS2_HETBA</name>
<dbReference type="SUPFAM" id="SSF52833">
    <property type="entry name" value="Thioredoxin-like"/>
    <property type="match status" value="1"/>
</dbReference>
<protein>
    <submittedName>
        <fullName evidence="2">Transposase</fullName>
    </submittedName>
</protein>